<accession>E4WZQ2</accession>
<sequence length="115" mass="13185">MVSAGVTASRCRSMMHPLVKKKRNQSENMNSRARKSSFVSITEHQNQHHRKSVPSQGFSGSLMRNAPSADDVIIEDPIAREIFESIRRRDTACARSARRDKKLKRKTNFQRTSEK</sequence>
<evidence type="ECO:0000256" key="1">
    <source>
        <dbReference type="SAM" id="MobiDB-lite"/>
    </source>
</evidence>
<dbReference type="AlphaFoldDB" id="E4WZQ2"/>
<keyword evidence="3" id="KW-1185">Reference proteome</keyword>
<protein>
    <submittedName>
        <fullName evidence="2">Uncharacterized protein</fullName>
    </submittedName>
</protein>
<organism evidence="2">
    <name type="scientific">Oikopleura dioica</name>
    <name type="common">Tunicate</name>
    <dbReference type="NCBI Taxonomy" id="34765"/>
    <lineage>
        <taxon>Eukaryota</taxon>
        <taxon>Metazoa</taxon>
        <taxon>Chordata</taxon>
        <taxon>Tunicata</taxon>
        <taxon>Appendicularia</taxon>
        <taxon>Copelata</taxon>
        <taxon>Oikopleuridae</taxon>
        <taxon>Oikopleura</taxon>
    </lineage>
</organism>
<feature type="compositionally biased region" description="Basic residues" evidence="1">
    <location>
        <begin position="96"/>
        <end position="108"/>
    </location>
</feature>
<name>E4WZQ2_OIKDI</name>
<feature type="region of interest" description="Disordered" evidence="1">
    <location>
        <begin position="89"/>
        <end position="115"/>
    </location>
</feature>
<feature type="compositionally biased region" description="Polar residues" evidence="1">
    <location>
        <begin position="26"/>
        <end position="44"/>
    </location>
</feature>
<reference evidence="2" key="1">
    <citation type="journal article" date="2010" name="Science">
        <title>Plasticity of animal genome architecture unmasked by rapid evolution of a pelagic tunicate.</title>
        <authorList>
            <person name="Denoeud F."/>
            <person name="Henriet S."/>
            <person name="Mungpakdee S."/>
            <person name="Aury J.M."/>
            <person name="Da Silva C."/>
            <person name="Brinkmann H."/>
            <person name="Mikhaleva J."/>
            <person name="Olsen L.C."/>
            <person name="Jubin C."/>
            <person name="Canestro C."/>
            <person name="Bouquet J.M."/>
            <person name="Danks G."/>
            <person name="Poulain J."/>
            <person name="Campsteijn C."/>
            <person name="Adamski M."/>
            <person name="Cross I."/>
            <person name="Yadetie F."/>
            <person name="Muffato M."/>
            <person name="Louis A."/>
            <person name="Butcher S."/>
            <person name="Tsagkogeorga G."/>
            <person name="Konrad A."/>
            <person name="Singh S."/>
            <person name="Jensen M.F."/>
            <person name="Cong E.H."/>
            <person name="Eikeseth-Otteraa H."/>
            <person name="Noel B."/>
            <person name="Anthouard V."/>
            <person name="Porcel B.M."/>
            <person name="Kachouri-Lafond R."/>
            <person name="Nishino A."/>
            <person name="Ugolini M."/>
            <person name="Chourrout P."/>
            <person name="Nishida H."/>
            <person name="Aasland R."/>
            <person name="Huzurbazar S."/>
            <person name="Westhof E."/>
            <person name="Delsuc F."/>
            <person name="Lehrach H."/>
            <person name="Reinhardt R."/>
            <person name="Weissenbach J."/>
            <person name="Roy S.W."/>
            <person name="Artiguenave F."/>
            <person name="Postlethwait J.H."/>
            <person name="Manak J.R."/>
            <person name="Thompson E.M."/>
            <person name="Jaillon O."/>
            <person name="Du Pasquier L."/>
            <person name="Boudinot P."/>
            <person name="Liberles D.A."/>
            <person name="Volff J.N."/>
            <person name="Philippe H."/>
            <person name="Lenhard B."/>
            <person name="Roest Crollius H."/>
            <person name="Wincker P."/>
            <person name="Chourrout D."/>
        </authorList>
    </citation>
    <scope>NUCLEOTIDE SEQUENCE [LARGE SCALE GENOMIC DNA]</scope>
</reference>
<feature type="region of interest" description="Disordered" evidence="1">
    <location>
        <begin position="1"/>
        <end position="69"/>
    </location>
</feature>
<evidence type="ECO:0000313" key="3">
    <source>
        <dbReference type="Proteomes" id="UP000001307"/>
    </source>
</evidence>
<gene>
    <name evidence="2" type="ORF">GSOID_T00013416001</name>
</gene>
<dbReference type="EMBL" id="FN653019">
    <property type="protein sequence ID" value="CBY22648.1"/>
    <property type="molecule type" value="Genomic_DNA"/>
</dbReference>
<dbReference type="Proteomes" id="UP000001307">
    <property type="component" value="Unassembled WGS sequence"/>
</dbReference>
<proteinExistence type="predicted"/>
<evidence type="ECO:0000313" key="2">
    <source>
        <dbReference type="EMBL" id="CBY22648.1"/>
    </source>
</evidence>
<dbReference type="InParanoid" id="E4WZQ2"/>